<evidence type="ECO:0000313" key="3">
    <source>
        <dbReference type="Proteomes" id="UP000001876"/>
    </source>
</evidence>
<dbReference type="KEGG" id="mpp:MICPUCDRAFT_38976"/>
<dbReference type="RefSeq" id="XP_003057472.1">
    <property type="nucleotide sequence ID" value="XM_003057426.1"/>
</dbReference>
<proteinExistence type="predicted"/>
<dbReference type="InterPro" id="IPR032675">
    <property type="entry name" value="LRR_dom_sf"/>
</dbReference>
<dbReference type="OrthoDB" id="550575at2759"/>
<protein>
    <submittedName>
        <fullName evidence="2">Predicted protein</fullName>
    </submittedName>
</protein>
<dbReference type="GeneID" id="9682435"/>
<dbReference type="GO" id="GO:0005930">
    <property type="term" value="C:axoneme"/>
    <property type="evidence" value="ECO:0007669"/>
    <property type="project" value="UniProtKB-SubCell"/>
</dbReference>
<dbReference type="OMA" id="ALTECKS"/>
<name>C1MMV7_MICPC</name>
<dbReference type="STRING" id="564608.C1MMV7"/>
<dbReference type="SUPFAM" id="SSF52047">
    <property type="entry name" value="RNI-like"/>
    <property type="match status" value="1"/>
</dbReference>
<accession>C1MMV7</accession>
<dbReference type="Proteomes" id="UP000001876">
    <property type="component" value="Unassembled WGS sequence"/>
</dbReference>
<sequence>MAAAYPRVSSISLRRCAAQMRTASDALQIIRAAGKDVTHVDLEGCDRAVTDADVPSFFLAAPSTSGTITGASFAKCSRLTDKAIEALTTTTASRGTPVSEMVERLNIAGCSPGVTREGLLKLAGGRSGGFPSLLELDVSGCGGVKGAVAVPPRTTLRSLRTLNLHALTAFTAQLPASSPLESIALTECKSLTDLRVSVAGLKTLNAAGCKRLTRLELHCATLESLVLQHCVDLASPIACNTPNLSTELNVNGCASLRTDAAAAMINVSRRLRRVRASGLLAARGAMTIAGRCLREVCVDGCGNLADLKVRAPLMKLSARGCKTLSAVWIEDPPAAAEGEEEEEEGSTIAAEAAAAASEAKSGRLTVELRNCGALTRIVGVRAAALEERLSLDVVGCGSLPASARRGG</sequence>
<dbReference type="AlphaFoldDB" id="C1MMV7"/>
<dbReference type="Gene3D" id="3.80.10.10">
    <property type="entry name" value="Ribonuclease Inhibitor"/>
    <property type="match status" value="1"/>
</dbReference>
<organism evidence="3">
    <name type="scientific">Micromonas pusilla (strain CCMP1545)</name>
    <name type="common">Picoplanktonic green alga</name>
    <dbReference type="NCBI Taxonomy" id="564608"/>
    <lineage>
        <taxon>Eukaryota</taxon>
        <taxon>Viridiplantae</taxon>
        <taxon>Chlorophyta</taxon>
        <taxon>Mamiellophyceae</taxon>
        <taxon>Mamiellales</taxon>
        <taxon>Mamiellaceae</taxon>
        <taxon>Micromonas</taxon>
    </lineage>
</organism>
<evidence type="ECO:0000256" key="1">
    <source>
        <dbReference type="ARBA" id="ARBA00004430"/>
    </source>
</evidence>
<dbReference type="GO" id="GO:0019005">
    <property type="term" value="C:SCF ubiquitin ligase complex"/>
    <property type="evidence" value="ECO:0007669"/>
    <property type="project" value="TreeGrafter"/>
</dbReference>
<keyword evidence="3" id="KW-1185">Reference proteome</keyword>
<comment type="subcellular location">
    <subcellularLocation>
        <location evidence="1">Cytoplasm</location>
        <location evidence="1">Cytoskeleton</location>
        <location evidence="1">Cilium axoneme</location>
    </subcellularLocation>
</comment>
<reference evidence="2 3" key="1">
    <citation type="journal article" date="2009" name="Science">
        <title>Green evolution and dynamic adaptations revealed by genomes of the marine picoeukaryotes Micromonas.</title>
        <authorList>
            <person name="Worden A.Z."/>
            <person name="Lee J.H."/>
            <person name="Mock T."/>
            <person name="Rouze P."/>
            <person name="Simmons M.P."/>
            <person name="Aerts A.L."/>
            <person name="Allen A.E."/>
            <person name="Cuvelier M.L."/>
            <person name="Derelle E."/>
            <person name="Everett M.V."/>
            <person name="Foulon E."/>
            <person name="Grimwood J."/>
            <person name="Gundlach H."/>
            <person name="Henrissat B."/>
            <person name="Napoli C."/>
            <person name="McDonald S.M."/>
            <person name="Parker M.S."/>
            <person name="Rombauts S."/>
            <person name="Salamov A."/>
            <person name="Von Dassow P."/>
            <person name="Badger J.H."/>
            <person name="Coutinho P.M."/>
            <person name="Demir E."/>
            <person name="Dubchak I."/>
            <person name="Gentemann C."/>
            <person name="Eikrem W."/>
            <person name="Gready J.E."/>
            <person name="John U."/>
            <person name="Lanier W."/>
            <person name="Lindquist E.A."/>
            <person name="Lucas S."/>
            <person name="Mayer K.F."/>
            <person name="Moreau H."/>
            <person name="Not F."/>
            <person name="Otillar R."/>
            <person name="Panaud O."/>
            <person name="Pangilinan J."/>
            <person name="Paulsen I."/>
            <person name="Piegu B."/>
            <person name="Poliakov A."/>
            <person name="Robbens S."/>
            <person name="Schmutz J."/>
            <person name="Toulza E."/>
            <person name="Wyss T."/>
            <person name="Zelensky A."/>
            <person name="Zhou K."/>
            <person name="Armbrust E.V."/>
            <person name="Bhattacharya D."/>
            <person name="Goodenough U.W."/>
            <person name="Van de Peer Y."/>
            <person name="Grigoriev I.V."/>
        </authorList>
    </citation>
    <scope>NUCLEOTIDE SEQUENCE [LARGE SCALE GENOMIC DNA]</scope>
    <source>
        <strain evidence="2 3">CCMP1545</strain>
    </source>
</reference>
<dbReference type="eggNOG" id="KOG1947">
    <property type="taxonomic scope" value="Eukaryota"/>
</dbReference>
<dbReference type="EMBL" id="GG663737">
    <property type="protein sequence ID" value="EEH59117.1"/>
    <property type="molecule type" value="Genomic_DNA"/>
</dbReference>
<gene>
    <name evidence="2" type="ORF">MICPUCDRAFT_38976</name>
</gene>
<dbReference type="PANTHER" id="PTHR13318">
    <property type="entry name" value="PARTNER OF PAIRED, ISOFORM B-RELATED"/>
    <property type="match status" value="1"/>
</dbReference>
<dbReference type="GO" id="GO:0031146">
    <property type="term" value="P:SCF-dependent proteasomal ubiquitin-dependent protein catabolic process"/>
    <property type="evidence" value="ECO:0007669"/>
    <property type="project" value="TreeGrafter"/>
</dbReference>
<evidence type="ECO:0000313" key="2">
    <source>
        <dbReference type="EMBL" id="EEH59117.1"/>
    </source>
</evidence>